<comment type="caution">
    <text evidence="2">The sequence shown here is derived from an EMBL/GenBank/DDBJ whole genome shotgun (WGS) entry which is preliminary data.</text>
</comment>
<dbReference type="Pfam" id="PF00211">
    <property type="entry name" value="Guanylate_cyc"/>
    <property type="match status" value="1"/>
</dbReference>
<evidence type="ECO:0000313" key="3">
    <source>
        <dbReference type="Proteomes" id="UP000782312"/>
    </source>
</evidence>
<dbReference type="SUPFAM" id="SSF55073">
    <property type="entry name" value="Nucleotide cyclase"/>
    <property type="match status" value="1"/>
</dbReference>
<dbReference type="Proteomes" id="UP000782312">
    <property type="component" value="Unassembled WGS sequence"/>
</dbReference>
<organism evidence="2 3">
    <name type="scientific">Tectimicrobiota bacterium</name>
    <dbReference type="NCBI Taxonomy" id="2528274"/>
    <lineage>
        <taxon>Bacteria</taxon>
        <taxon>Pseudomonadati</taxon>
        <taxon>Nitrospinota/Tectimicrobiota group</taxon>
        <taxon>Candidatus Tectimicrobiota</taxon>
    </lineage>
</organism>
<dbReference type="InterPro" id="IPR050697">
    <property type="entry name" value="Adenylyl/Guanylyl_Cyclase_3/4"/>
</dbReference>
<dbReference type="PROSITE" id="PS50125">
    <property type="entry name" value="GUANYLATE_CYCLASE_2"/>
    <property type="match status" value="1"/>
</dbReference>
<sequence length="231" mass="25527">MTRIEAENQWLRRFVPSAVREAIEKDPFTPPLCRLCRQMRDLTVLFVDIAGCTRLCEELPAERVQDLIEEYFSSFIDEVHELGGTINETAGDGLMVLFPGEGPEGHARAAVRAASLIHSRTMEFEVCHESECRDLAVHIGVNSGPANLGVMEYRGRREVRATYTAIGPVTNLAARLTGLAPARKTYASEETWRRLNGAFKGCYAGSFELKNIGRPVKVYDVTADLVPGPGS</sequence>
<feature type="domain" description="Guanylate cyclase" evidence="1">
    <location>
        <begin position="43"/>
        <end position="177"/>
    </location>
</feature>
<evidence type="ECO:0000313" key="2">
    <source>
        <dbReference type="EMBL" id="MBI3126129.1"/>
    </source>
</evidence>
<dbReference type="InterPro" id="IPR001054">
    <property type="entry name" value="A/G_cyclase"/>
</dbReference>
<dbReference type="EMBL" id="JACPUR010000001">
    <property type="protein sequence ID" value="MBI3126129.1"/>
    <property type="molecule type" value="Genomic_DNA"/>
</dbReference>
<name>A0A932MKI8_UNCTE</name>
<proteinExistence type="predicted"/>
<dbReference type="InterPro" id="IPR029787">
    <property type="entry name" value="Nucleotide_cyclase"/>
</dbReference>
<protein>
    <submittedName>
        <fullName evidence="2">Adenylate/guanylate cyclase domain-containing protein</fullName>
    </submittedName>
</protein>
<dbReference type="CDD" id="cd07302">
    <property type="entry name" value="CHD"/>
    <property type="match status" value="1"/>
</dbReference>
<gene>
    <name evidence="2" type="ORF">HYZ11_00820</name>
</gene>
<dbReference type="AlphaFoldDB" id="A0A932MKI8"/>
<accession>A0A932MKI8</accession>
<dbReference type="PANTHER" id="PTHR43081:SF1">
    <property type="entry name" value="ADENYLATE CYCLASE, TERMINAL-DIFFERENTIATION SPECIFIC"/>
    <property type="match status" value="1"/>
</dbReference>
<dbReference type="Gene3D" id="3.30.70.1230">
    <property type="entry name" value="Nucleotide cyclase"/>
    <property type="match status" value="1"/>
</dbReference>
<dbReference type="GO" id="GO:0004016">
    <property type="term" value="F:adenylate cyclase activity"/>
    <property type="evidence" value="ECO:0007669"/>
    <property type="project" value="UniProtKB-ARBA"/>
</dbReference>
<dbReference type="PANTHER" id="PTHR43081">
    <property type="entry name" value="ADENYLATE CYCLASE, TERMINAL-DIFFERENTIATION SPECIFIC-RELATED"/>
    <property type="match status" value="1"/>
</dbReference>
<evidence type="ECO:0000259" key="1">
    <source>
        <dbReference type="PROSITE" id="PS50125"/>
    </source>
</evidence>
<dbReference type="GO" id="GO:0009190">
    <property type="term" value="P:cyclic nucleotide biosynthetic process"/>
    <property type="evidence" value="ECO:0007669"/>
    <property type="project" value="InterPro"/>
</dbReference>
<dbReference type="SMART" id="SM00044">
    <property type="entry name" value="CYCc"/>
    <property type="match status" value="1"/>
</dbReference>
<reference evidence="2" key="1">
    <citation type="submission" date="2020-07" db="EMBL/GenBank/DDBJ databases">
        <title>Huge and variable diversity of episymbiotic CPR bacteria and DPANN archaea in groundwater ecosystems.</title>
        <authorList>
            <person name="He C.Y."/>
            <person name="Keren R."/>
            <person name="Whittaker M."/>
            <person name="Farag I.F."/>
            <person name="Doudna J."/>
            <person name="Cate J.H.D."/>
            <person name="Banfield J.F."/>
        </authorList>
    </citation>
    <scope>NUCLEOTIDE SEQUENCE</scope>
    <source>
        <strain evidence="2">NC_groundwater_763_Ag_S-0.2um_68_21</strain>
    </source>
</reference>
<dbReference type="GO" id="GO:0035556">
    <property type="term" value="P:intracellular signal transduction"/>
    <property type="evidence" value="ECO:0007669"/>
    <property type="project" value="InterPro"/>
</dbReference>